<organism evidence="2 3">
    <name type="scientific">Pandoraea anhela</name>
    <dbReference type="NCBI Taxonomy" id="2508295"/>
    <lineage>
        <taxon>Bacteria</taxon>
        <taxon>Pseudomonadati</taxon>
        <taxon>Pseudomonadota</taxon>
        <taxon>Betaproteobacteria</taxon>
        <taxon>Burkholderiales</taxon>
        <taxon>Burkholderiaceae</taxon>
        <taxon>Pandoraea</taxon>
    </lineage>
</organism>
<dbReference type="Proteomes" id="UP000406256">
    <property type="component" value="Unassembled WGS sequence"/>
</dbReference>
<feature type="compositionally biased region" description="Basic and acidic residues" evidence="1">
    <location>
        <begin position="287"/>
        <end position="296"/>
    </location>
</feature>
<accession>A0A5E4WY67</accession>
<keyword evidence="3" id="KW-1185">Reference proteome</keyword>
<proteinExistence type="predicted"/>
<gene>
    <name evidence="2" type="ORF">PAN31108_03485</name>
</gene>
<feature type="compositionally biased region" description="Polar residues" evidence="1">
    <location>
        <begin position="264"/>
        <end position="286"/>
    </location>
</feature>
<name>A0A5E4WY67_9BURK</name>
<feature type="region of interest" description="Disordered" evidence="1">
    <location>
        <begin position="1"/>
        <end position="76"/>
    </location>
</feature>
<reference evidence="2 3" key="1">
    <citation type="submission" date="2019-08" db="EMBL/GenBank/DDBJ databases">
        <authorList>
            <person name="Peeters C."/>
        </authorList>
    </citation>
    <scope>NUCLEOTIDE SEQUENCE [LARGE SCALE GENOMIC DNA]</scope>
    <source>
        <strain evidence="2 3">LMG 31108</strain>
    </source>
</reference>
<evidence type="ECO:0000256" key="1">
    <source>
        <dbReference type="SAM" id="MobiDB-lite"/>
    </source>
</evidence>
<feature type="compositionally biased region" description="Low complexity" evidence="1">
    <location>
        <begin position="21"/>
        <end position="40"/>
    </location>
</feature>
<dbReference type="AlphaFoldDB" id="A0A5E4WY67"/>
<evidence type="ECO:0000313" key="3">
    <source>
        <dbReference type="Proteomes" id="UP000406256"/>
    </source>
</evidence>
<dbReference type="EMBL" id="CABPSB010000013">
    <property type="protein sequence ID" value="VVE28065.1"/>
    <property type="molecule type" value="Genomic_DNA"/>
</dbReference>
<feature type="region of interest" description="Disordered" evidence="1">
    <location>
        <begin position="262"/>
        <end position="296"/>
    </location>
</feature>
<sequence length="296" mass="31817">MPDFSRSNFHKSSHYASNTDSNPTLPSANTSTSSSGTAKSMQRAPQFATLGQAPGARQVTGESSSRRPSKAPPTPLICLNEHQVGFHPSHIGFPNLGDCMAVALQTRTGLYGFHFTPGNAAQASAFRDFIEHQMNQSGSDTPVHLYGSCRRGRRWAGDANNTQRWQEEMKAIADAIGFRGPISGLDLSKASHAPSDAEGTGAVYLEYVRNPVTNSCEIRYKNMAKMALTPAPQGTTGTDLNIARVTPIGPWGAGGYRLSDPKMSLTSDARLDTNNTRSSSGKMHSPSRSDLDSFTH</sequence>
<protein>
    <submittedName>
        <fullName evidence="2">Uncharacterized protein</fullName>
    </submittedName>
</protein>
<evidence type="ECO:0000313" key="2">
    <source>
        <dbReference type="EMBL" id="VVE28065.1"/>
    </source>
</evidence>